<feature type="transmembrane region" description="Helical" evidence="2">
    <location>
        <begin position="6"/>
        <end position="24"/>
    </location>
</feature>
<evidence type="ECO:0000313" key="4">
    <source>
        <dbReference type="Proteomes" id="UP000199494"/>
    </source>
</evidence>
<evidence type="ECO:0000313" key="3">
    <source>
        <dbReference type="EMBL" id="SDD98050.1"/>
    </source>
</evidence>
<dbReference type="Proteomes" id="UP000199494">
    <property type="component" value="Unassembled WGS sequence"/>
</dbReference>
<keyword evidence="4" id="KW-1185">Reference proteome</keyword>
<evidence type="ECO:0000256" key="1">
    <source>
        <dbReference type="SAM" id="MobiDB-lite"/>
    </source>
</evidence>
<protein>
    <submittedName>
        <fullName evidence="3">Uncharacterized protein</fullName>
    </submittedName>
</protein>
<sequence length="238" mass="26455">MDAGDWAAWAAAFVAFVAACIAFGQARSAKRSADLAEGNLAESRKQTKVAEQAATAAEQQVAEARRQNEITERQLHLALEERDANHQREQREQAARHVATVHEVLLAADAMRDEFFTNATAVIEHQERAEHPYGFSPPLLMFDHAGSRWDTAVNEIRLNKPASDVTAAIDAYDKYTKSVRRAVNDTWDKAEDRRLSVPTAQELMNLVSRRDGEYEALKQACDEFFAANGVNPNDLTAS</sequence>
<dbReference type="KEGG" id="pmad:BAY61_32065"/>
<accession>A0A222W1S4</accession>
<feature type="region of interest" description="Disordered" evidence="1">
    <location>
        <begin position="41"/>
        <end position="60"/>
    </location>
</feature>
<name>A0A222W1S4_9PSEU</name>
<gene>
    <name evidence="3" type="ORF">SAMN05421630_115142</name>
</gene>
<keyword evidence="2" id="KW-0812">Transmembrane</keyword>
<evidence type="ECO:0000256" key="2">
    <source>
        <dbReference type="SAM" id="Phobius"/>
    </source>
</evidence>
<proteinExistence type="predicted"/>
<organism evidence="3 4">
    <name type="scientific">Prauserella marina</name>
    <dbReference type="NCBI Taxonomy" id="530584"/>
    <lineage>
        <taxon>Bacteria</taxon>
        <taxon>Bacillati</taxon>
        <taxon>Actinomycetota</taxon>
        <taxon>Actinomycetes</taxon>
        <taxon>Pseudonocardiales</taxon>
        <taxon>Pseudonocardiaceae</taxon>
        <taxon>Prauserella</taxon>
    </lineage>
</organism>
<keyword evidence="2" id="KW-1133">Transmembrane helix</keyword>
<dbReference type="AlphaFoldDB" id="A0A222W1S4"/>
<keyword evidence="2" id="KW-0472">Membrane</keyword>
<feature type="compositionally biased region" description="Low complexity" evidence="1">
    <location>
        <begin position="49"/>
        <end position="60"/>
    </location>
</feature>
<reference evidence="3 4" key="1">
    <citation type="submission" date="2016-10" db="EMBL/GenBank/DDBJ databases">
        <authorList>
            <person name="de Groot N.N."/>
        </authorList>
    </citation>
    <scope>NUCLEOTIDE SEQUENCE [LARGE SCALE GENOMIC DNA]</scope>
    <source>
        <strain evidence="3 4">CGMCC 4.5506</strain>
    </source>
</reference>
<dbReference type="EMBL" id="FMZE01000015">
    <property type="protein sequence ID" value="SDD98050.1"/>
    <property type="molecule type" value="Genomic_DNA"/>
</dbReference>